<dbReference type="InterPro" id="IPR026272">
    <property type="entry name" value="SdpI"/>
</dbReference>
<dbReference type="GO" id="GO:0009636">
    <property type="term" value="P:response to toxic substance"/>
    <property type="evidence" value="ECO:0007669"/>
    <property type="project" value="TreeGrafter"/>
</dbReference>
<keyword evidence="1" id="KW-0812">Transmembrane</keyword>
<dbReference type="KEGG" id="kyr:CVV65_02295"/>
<dbReference type="Pfam" id="PF13630">
    <property type="entry name" value="SdpI"/>
    <property type="match status" value="1"/>
</dbReference>
<keyword evidence="4" id="KW-1185">Reference proteome</keyword>
<dbReference type="Proteomes" id="UP000231932">
    <property type="component" value="Chromosome"/>
</dbReference>
<reference evidence="4" key="1">
    <citation type="submission" date="2017-11" db="EMBL/GenBank/DDBJ databases">
        <title>Complete Genome Sequence of Kyrpidia sp. Strain EA-1, a thermophilic, hydrogen-oxidizing Bacterium, isolated from the Azores.</title>
        <authorList>
            <person name="Reiner J.E."/>
            <person name="Lapp C.J."/>
            <person name="Bunk B."/>
            <person name="Gescher J."/>
        </authorList>
    </citation>
    <scope>NUCLEOTIDE SEQUENCE [LARGE SCALE GENOMIC DNA]</scope>
    <source>
        <strain evidence="4">EA-1</strain>
    </source>
</reference>
<feature type="transmembrane region" description="Helical" evidence="1">
    <location>
        <begin position="120"/>
        <end position="140"/>
    </location>
</feature>
<dbReference type="InterPro" id="IPR012867">
    <property type="entry name" value="DUF1648"/>
</dbReference>
<keyword evidence="1" id="KW-1133">Transmembrane helix</keyword>
<organism evidence="3 4">
    <name type="scientific">Kyrpidia spormannii</name>
    <dbReference type="NCBI Taxonomy" id="2055160"/>
    <lineage>
        <taxon>Bacteria</taxon>
        <taxon>Bacillati</taxon>
        <taxon>Bacillota</taxon>
        <taxon>Bacilli</taxon>
        <taxon>Bacillales</taxon>
        <taxon>Alicyclobacillaceae</taxon>
        <taxon>Kyrpidia</taxon>
    </lineage>
</organism>
<dbReference type="AlphaFoldDB" id="A0A2K8N556"/>
<evidence type="ECO:0000313" key="3">
    <source>
        <dbReference type="EMBL" id="ATY83937.1"/>
    </source>
</evidence>
<accession>A0A2K8N556</accession>
<keyword evidence="1" id="KW-0472">Membrane</keyword>
<evidence type="ECO:0000313" key="4">
    <source>
        <dbReference type="Proteomes" id="UP000231932"/>
    </source>
</evidence>
<sequence>MSEAKAKWTGVDWAILVIALIPLIIAGLYWDQLPNQLAVHFDLHNRPNGFQSKGWFLVMAAGLNLGIAALMKVAMWIDPKRENYMKFSGFYQAFRLLMAAFLSGIDVVLIYYNLGQRFNIQLIVLGGIGVVFILLGNFMARIRFNYFIGIRTPWTLANEEVWRRTHRMAGPLWVAAGFLAFVSAFLPGDLAVWIFLAGTLAAALIPTIYSFVVYRRISQ</sequence>
<name>A0A2K8N556_9BACL</name>
<dbReference type="PANTHER" id="PTHR37810">
    <property type="entry name" value="IMMUNITY PROTEIN SDPI"/>
    <property type="match status" value="1"/>
</dbReference>
<dbReference type="Pfam" id="PF07853">
    <property type="entry name" value="DUF1648"/>
    <property type="match status" value="1"/>
</dbReference>
<dbReference type="EMBL" id="CP024955">
    <property type="protein sequence ID" value="ATY83937.1"/>
    <property type="molecule type" value="Genomic_DNA"/>
</dbReference>
<dbReference type="RefSeq" id="WP_100666773.1">
    <property type="nucleotide sequence ID" value="NZ_CP024955.1"/>
</dbReference>
<dbReference type="PANTHER" id="PTHR37810:SF5">
    <property type="entry name" value="IMMUNITY PROTEIN SDPI"/>
    <property type="match status" value="1"/>
</dbReference>
<evidence type="ECO:0000256" key="1">
    <source>
        <dbReference type="SAM" id="Phobius"/>
    </source>
</evidence>
<gene>
    <name evidence="3" type="ORF">CVV65_02295</name>
</gene>
<dbReference type="PIRSF" id="PIRSF038959">
    <property type="entry name" value="SdpI"/>
    <property type="match status" value="1"/>
</dbReference>
<dbReference type="InterPro" id="IPR025962">
    <property type="entry name" value="SdpI/YhfL"/>
</dbReference>
<feature type="transmembrane region" description="Helical" evidence="1">
    <location>
        <begin position="12"/>
        <end position="30"/>
    </location>
</feature>
<feature type="transmembrane region" description="Helical" evidence="1">
    <location>
        <begin position="55"/>
        <end position="75"/>
    </location>
</feature>
<feature type="transmembrane region" description="Helical" evidence="1">
    <location>
        <begin position="96"/>
        <end position="114"/>
    </location>
</feature>
<feature type="domain" description="DUF1648" evidence="2">
    <location>
        <begin position="17"/>
        <end position="60"/>
    </location>
</feature>
<evidence type="ECO:0000259" key="2">
    <source>
        <dbReference type="Pfam" id="PF07853"/>
    </source>
</evidence>
<protein>
    <recommendedName>
        <fullName evidence="2">DUF1648 domain-containing protein</fullName>
    </recommendedName>
</protein>
<feature type="transmembrane region" description="Helical" evidence="1">
    <location>
        <begin position="192"/>
        <end position="214"/>
    </location>
</feature>
<feature type="transmembrane region" description="Helical" evidence="1">
    <location>
        <begin position="168"/>
        <end position="186"/>
    </location>
</feature>
<dbReference type="OrthoDB" id="9808690at2"/>
<proteinExistence type="predicted"/>